<evidence type="ECO:0000313" key="2">
    <source>
        <dbReference type="Proteomes" id="UP000006753"/>
    </source>
</evidence>
<evidence type="ECO:0000313" key="1">
    <source>
        <dbReference type="EMBL" id="EKD15817.1"/>
    </source>
</evidence>
<dbReference type="InParanoid" id="K1WTP0"/>
<proteinExistence type="predicted"/>
<sequence>MGYALLVAVRTPHIRATKLAVAGTGTGTGNWELGIGNWELGTGTGAGAGAGLWHVAVMESQLFTYRYDRRTFMAMLTEASVYAKA</sequence>
<name>K1WTP0_MARBU</name>
<organism evidence="1 2">
    <name type="scientific">Marssonina brunnea f. sp. multigermtubi (strain MB_m1)</name>
    <name type="common">Marssonina leaf spot fungus</name>
    <dbReference type="NCBI Taxonomy" id="1072389"/>
    <lineage>
        <taxon>Eukaryota</taxon>
        <taxon>Fungi</taxon>
        <taxon>Dikarya</taxon>
        <taxon>Ascomycota</taxon>
        <taxon>Pezizomycotina</taxon>
        <taxon>Leotiomycetes</taxon>
        <taxon>Helotiales</taxon>
        <taxon>Drepanopezizaceae</taxon>
        <taxon>Drepanopeziza</taxon>
    </lineage>
</organism>
<gene>
    <name evidence="1" type="ORF">MBM_05828</name>
</gene>
<dbReference type="HOGENOM" id="CLU_2513072_0_0_1"/>
<dbReference type="KEGG" id="mbe:MBM_05828"/>
<dbReference type="Proteomes" id="UP000006753">
    <property type="component" value="Unassembled WGS sequence"/>
</dbReference>
<protein>
    <submittedName>
        <fullName evidence="1">Uncharacterized protein</fullName>
    </submittedName>
</protein>
<reference evidence="1 2" key="1">
    <citation type="journal article" date="2012" name="BMC Genomics">
        <title>Sequencing the genome of Marssonina brunnea reveals fungus-poplar co-evolution.</title>
        <authorList>
            <person name="Zhu S."/>
            <person name="Cao Y.-Z."/>
            <person name="Jiang C."/>
            <person name="Tan B.-Y."/>
            <person name="Wang Z."/>
            <person name="Feng S."/>
            <person name="Zhang L."/>
            <person name="Su X.-H."/>
            <person name="Brejova B."/>
            <person name="Vinar T."/>
            <person name="Xu M."/>
            <person name="Wang M.-X."/>
            <person name="Zhang S.-G."/>
            <person name="Huang M.-R."/>
            <person name="Wu R."/>
            <person name="Zhou Y."/>
        </authorList>
    </citation>
    <scope>NUCLEOTIDE SEQUENCE [LARGE SCALE GENOMIC DNA]</scope>
    <source>
        <strain evidence="1 2">MB_m1</strain>
    </source>
</reference>
<keyword evidence="2" id="KW-1185">Reference proteome</keyword>
<accession>K1WTP0</accession>
<dbReference type="AlphaFoldDB" id="K1WTP0"/>
<dbReference type="EMBL" id="JH921440">
    <property type="protein sequence ID" value="EKD15817.1"/>
    <property type="molecule type" value="Genomic_DNA"/>
</dbReference>